<gene>
    <name evidence="1" type="ORF">PQR01_34730</name>
</gene>
<proteinExistence type="predicted"/>
<keyword evidence="2" id="KW-1185">Reference proteome</keyword>
<dbReference type="EMBL" id="JAQQDW010000117">
    <property type="protein sequence ID" value="MFM0108447.1"/>
    <property type="molecule type" value="Genomic_DNA"/>
</dbReference>
<reference evidence="1 2" key="1">
    <citation type="journal article" date="2024" name="Chem. Sci.">
        <title>Discovery of megapolipeptins by genome mining of a Burkholderiales bacteria collection.</title>
        <authorList>
            <person name="Paulo B.S."/>
            <person name="Recchia M.J.J."/>
            <person name="Lee S."/>
            <person name="Fergusson C.H."/>
            <person name="Romanowski S.B."/>
            <person name="Hernandez A."/>
            <person name="Krull N."/>
            <person name="Liu D.Y."/>
            <person name="Cavanagh H."/>
            <person name="Bos A."/>
            <person name="Gray C.A."/>
            <person name="Murphy B.T."/>
            <person name="Linington R.G."/>
            <person name="Eustaquio A.S."/>
        </authorList>
    </citation>
    <scope>NUCLEOTIDE SEQUENCE [LARGE SCALE GENOMIC DNA]</scope>
    <source>
        <strain evidence="1 2">RL18-126-BIB-B</strain>
    </source>
</reference>
<organism evidence="1 2">
    <name type="scientific">Paraburkholderia rhynchosiae</name>
    <dbReference type="NCBI Taxonomy" id="487049"/>
    <lineage>
        <taxon>Bacteria</taxon>
        <taxon>Pseudomonadati</taxon>
        <taxon>Pseudomonadota</taxon>
        <taxon>Betaproteobacteria</taxon>
        <taxon>Burkholderiales</taxon>
        <taxon>Burkholderiaceae</taxon>
        <taxon>Paraburkholderia</taxon>
    </lineage>
</organism>
<feature type="non-terminal residue" evidence="1">
    <location>
        <position position="62"/>
    </location>
</feature>
<evidence type="ECO:0000313" key="1">
    <source>
        <dbReference type="EMBL" id="MFM0108447.1"/>
    </source>
</evidence>
<accession>A0ACC7NLK6</accession>
<comment type="caution">
    <text evidence="1">The sequence shown here is derived from an EMBL/GenBank/DDBJ whole genome shotgun (WGS) entry which is preliminary data.</text>
</comment>
<dbReference type="Proteomes" id="UP001629235">
    <property type="component" value="Unassembled WGS sequence"/>
</dbReference>
<sequence length="62" mass="6365">MVLFSGTQRDEPGFCGVFDEPGDDPDALRRRTVGLPARACAPAGAVGQAAAPPPARAGWGWA</sequence>
<protein>
    <submittedName>
        <fullName evidence="1">Uncharacterized protein</fullName>
    </submittedName>
</protein>
<evidence type="ECO:0000313" key="2">
    <source>
        <dbReference type="Proteomes" id="UP001629235"/>
    </source>
</evidence>
<name>A0ACC7NLK6_9BURK</name>